<name>A0A1U7INF8_9CYAN</name>
<gene>
    <name evidence="2" type="ORF">NIES2119_09330</name>
</gene>
<evidence type="ECO:0000313" key="3">
    <source>
        <dbReference type="Proteomes" id="UP000185860"/>
    </source>
</evidence>
<dbReference type="RefSeq" id="WP_073593191.1">
    <property type="nucleotide sequence ID" value="NZ_MRCE01000007.1"/>
</dbReference>
<evidence type="ECO:0000256" key="1">
    <source>
        <dbReference type="SAM" id="MobiDB-lite"/>
    </source>
</evidence>
<dbReference type="OrthoDB" id="527514at2"/>
<protein>
    <submittedName>
        <fullName evidence="2">Uncharacterized protein</fullName>
    </submittedName>
</protein>
<feature type="region of interest" description="Disordered" evidence="1">
    <location>
        <begin position="1"/>
        <end position="23"/>
    </location>
</feature>
<dbReference type="Proteomes" id="UP000185860">
    <property type="component" value="Unassembled WGS sequence"/>
</dbReference>
<evidence type="ECO:0000313" key="2">
    <source>
        <dbReference type="EMBL" id="OKH38779.1"/>
    </source>
</evidence>
<reference evidence="2 3" key="1">
    <citation type="submission" date="2016-11" db="EMBL/GenBank/DDBJ databases">
        <title>Draft Genome Sequences of Nine Cyanobacterial Strains from Diverse Habitats.</title>
        <authorList>
            <person name="Zhu T."/>
            <person name="Hou S."/>
            <person name="Lu X."/>
            <person name="Hess W.R."/>
        </authorList>
    </citation>
    <scope>NUCLEOTIDE SEQUENCE [LARGE SCALE GENOMIC DNA]</scope>
    <source>
        <strain evidence="2 3">IAM M-71</strain>
    </source>
</reference>
<proteinExistence type="predicted"/>
<comment type="caution">
    <text evidence="2">The sequence shown here is derived from an EMBL/GenBank/DDBJ whole genome shotgun (WGS) entry which is preliminary data.</text>
</comment>
<sequence>MIQPVASASISVQSSSVPTTQHQSLESNYHSLAVLWAKKYYLSVTRDNSQERTNHESLEEVNSVIGRQKTANKLMQNLTLASAQAWSLTETLLSEEIRRHGINPELINPLEIAADTRNLFQKAWEAYANGAPPERLSVLVGKDCGRVRQKYTSQDPRAIGFVSMQFHYTGQKMLGWLSPAEQALFSPYLKVMDDHMYMPLQAAYEAAANHEEDSPALLAVQHLLPISSRIAYAVYDRVIRQHPGYETYSGSLRSETVRISSIRDVEMFQVYMCLSVLEGNVYSVQQELFPLCVMLYPRLNVSWTLVQEMLNNILWEMHDRLSLDSVAPFLPYLRTLSEMFSQEVFQDN</sequence>
<accession>A0A1U7INF8</accession>
<dbReference type="AlphaFoldDB" id="A0A1U7INF8"/>
<dbReference type="EMBL" id="MRCE01000007">
    <property type="protein sequence ID" value="OKH38779.1"/>
    <property type="molecule type" value="Genomic_DNA"/>
</dbReference>
<organism evidence="2 3">
    <name type="scientific">[Phormidium ambiguum] IAM M-71</name>
    <dbReference type="NCBI Taxonomy" id="454136"/>
    <lineage>
        <taxon>Bacteria</taxon>
        <taxon>Bacillati</taxon>
        <taxon>Cyanobacteriota</taxon>
        <taxon>Cyanophyceae</taxon>
        <taxon>Oscillatoriophycideae</taxon>
        <taxon>Aerosakkonematales</taxon>
        <taxon>Aerosakkonemataceae</taxon>
        <taxon>Floridanema</taxon>
    </lineage>
</organism>